<dbReference type="Gene3D" id="3.30.930.10">
    <property type="entry name" value="Bira Bifunctional Protein, Domain 2"/>
    <property type="match status" value="1"/>
</dbReference>
<dbReference type="Proteomes" id="UP000034452">
    <property type="component" value="Unassembled WGS sequence"/>
</dbReference>
<feature type="binding site" evidence="9">
    <location>
        <position position="372"/>
    </location>
    <ligand>
        <name>L-aspartate</name>
        <dbReference type="ChEBI" id="CHEBI:29991"/>
    </ligand>
</feature>
<comment type="catalytic activity">
    <reaction evidence="9">
        <text>tRNA(Asp) + L-aspartate + ATP = L-aspartyl-tRNA(Asp) + AMP + diphosphate</text>
        <dbReference type="Rhea" id="RHEA:19649"/>
        <dbReference type="Rhea" id="RHEA-COMP:9660"/>
        <dbReference type="Rhea" id="RHEA-COMP:9678"/>
        <dbReference type="ChEBI" id="CHEBI:29991"/>
        <dbReference type="ChEBI" id="CHEBI:30616"/>
        <dbReference type="ChEBI" id="CHEBI:33019"/>
        <dbReference type="ChEBI" id="CHEBI:78442"/>
        <dbReference type="ChEBI" id="CHEBI:78516"/>
        <dbReference type="ChEBI" id="CHEBI:456215"/>
        <dbReference type="EC" id="6.1.1.12"/>
    </reaction>
</comment>
<dbReference type="InterPro" id="IPR045864">
    <property type="entry name" value="aa-tRNA-synth_II/BPL/LPL"/>
</dbReference>
<dbReference type="AlphaFoldDB" id="A0A0G0T182"/>
<gene>
    <name evidence="9" type="primary">aspS</name>
    <name evidence="11" type="ORF">UU13_C0001G0007</name>
</gene>
<comment type="caution">
    <text evidence="9">Lacks conserved residue(s) required for the propagation of feature annotation.</text>
</comment>
<sequence>MQNRVYIKDLKNNVGKEVVIAGWVNIRRDQGKMVFFDMRDMTGLVQCVTLPSHTEAIEKAKEIRPEWVLKITGIVNKRPEKNVKKDVLNGDVELEVIGIEVLSQAKELPFDLSLEGYNLELTTELDNRALVLRQPKVQAIFKIQETIIDSFREFMKKNNFFEFQAPAITPATAEGGAEVFQVNYFDKKAYLTQSPQLYKQIVMSAFERCFSVNKVFRAEPSSTTRHLTEIVCLDAEMGFIDSWKDVRDMAEKTFRYILKQVEIKNAEHLKLLNASLPVMIEKTPTYSLTEVQQKIFEKFGRDVRGEKDTNPEDERQICEIVKEETGSDFVFIYGYPTRKKPFYVYPSKEEPEFNEGMDLLCRGVEWLSGGRRINDYNQLMEHVKIWKMDPSKIKMFLEAFKYGVPPEGGFAFGAERITMQLLGLKNIREASMFPRDMNRIDERLTDEGY</sequence>
<dbReference type="PRINTS" id="PR01042">
    <property type="entry name" value="TRNASYNTHASP"/>
</dbReference>
<evidence type="ECO:0000256" key="9">
    <source>
        <dbReference type="HAMAP-Rule" id="MF_02075"/>
    </source>
</evidence>
<comment type="caution">
    <text evidence="11">The sequence shown here is derived from an EMBL/GenBank/DDBJ whole genome shotgun (WGS) entry which is preliminary data.</text>
</comment>
<dbReference type="SUPFAM" id="SSF55681">
    <property type="entry name" value="Class II aaRS and biotin synthetases"/>
    <property type="match status" value="1"/>
</dbReference>
<dbReference type="InterPro" id="IPR004364">
    <property type="entry name" value="Aa-tRNA-synt_II"/>
</dbReference>
<keyword evidence="3 9" id="KW-0963">Cytoplasm</keyword>
<dbReference type="EMBL" id="LBZL01000001">
    <property type="protein sequence ID" value="KKR70779.1"/>
    <property type="molecule type" value="Genomic_DNA"/>
</dbReference>
<name>A0A0G0T182_9BACT</name>
<keyword evidence="8 9" id="KW-0030">Aminoacyl-tRNA synthetase</keyword>
<keyword evidence="4 9" id="KW-0436">Ligase</keyword>
<evidence type="ECO:0000256" key="2">
    <source>
        <dbReference type="ARBA" id="ARBA00005312"/>
    </source>
</evidence>
<evidence type="ECO:0000313" key="11">
    <source>
        <dbReference type="EMBL" id="KKR70779.1"/>
    </source>
</evidence>
<dbReference type="GO" id="GO:0005524">
    <property type="term" value="F:ATP binding"/>
    <property type="evidence" value="ECO:0007669"/>
    <property type="project" value="UniProtKB-UniRule"/>
</dbReference>
<dbReference type="Pfam" id="PF00152">
    <property type="entry name" value="tRNA-synt_2"/>
    <property type="match status" value="1"/>
</dbReference>
<dbReference type="PANTHER" id="PTHR43450">
    <property type="entry name" value="ASPARTYL-TRNA SYNTHETASE"/>
    <property type="match status" value="1"/>
</dbReference>
<feature type="binding site" evidence="9">
    <location>
        <position position="217"/>
    </location>
    <ligand>
        <name>L-aspartate</name>
        <dbReference type="ChEBI" id="CHEBI:29991"/>
    </ligand>
</feature>
<dbReference type="GO" id="GO:0005829">
    <property type="term" value="C:cytosol"/>
    <property type="evidence" value="ECO:0007669"/>
    <property type="project" value="TreeGrafter"/>
</dbReference>
<evidence type="ECO:0000256" key="8">
    <source>
        <dbReference type="ARBA" id="ARBA00023146"/>
    </source>
</evidence>
<dbReference type="PROSITE" id="PS50862">
    <property type="entry name" value="AA_TRNA_LIGASE_II"/>
    <property type="match status" value="1"/>
</dbReference>
<evidence type="ECO:0000259" key="10">
    <source>
        <dbReference type="PROSITE" id="PS50862"/>
    </source>
</evidence>
<protein>
    <recommendedName>
        <fullName evidence="9">Aspartate--tRNA ligase</fullName>
        <ecNumber evidence="9">6.1.1.12</ecNumber>
    </recommendedName>
    <alternativeName>
        <fullName evidence="9">Aspartyl-tRNA synthetase</fullName>
        <shortName evidence="9">AspRS</shortName>
    </alternativeName>
</protein>
<evidence type="ECO:0000256" key="1">
    <source>
        <dbReference type="ARBA" id="ARBA00004496"/>
    </source>
</evidence>
<evidence type="ECO:0000256" key="7">
    <source>
        <dbReference type="ARBA" id="ARBA00022917"/>
    </source>
</evidence>
<dbReference type="CDD" id="cd04317">
    <property type="entry name" value="EcAspRS_like_N"/>
    <property type="match status" value="1"/>
</dbReference>
<dbReference type="GO" id="GO:0017101">
    <property type="term" value="C:aminoacyl-tRNA synthetase multienzyme complex"/>
    <property type="evidence" value="ECO:0007669"/>
    <property type="project" value="TreeGrafter"/>
</dbReference>
<dbReference type="InterPro" id="IPR004365">
    <property type="entry name" value="NA-bd_OB_tRNA"/>
</dbReference>
<keyword evidence="7 9" id="KW-0648">Protein biosynthesis</keyword>
<comment type="function">
    <text evidence="9">Catalyzes the attachment of L-aspartate to tRNA(Asp) in a two-step reaction: L-aspartate is first activated by ATP to form Asp-AMP and then transferred to the acceptor end of tRNA(Asp).</text>
</comment>
<proteinExistence type="inferred from homology"/>
<comment type="subunit">
    <text evidence="9">Homodimer.</text>
</comment>
<accession>A0A0G0T182</accession>
<feature type="binding site" evidence="9">
    <location>
        <begin position="225"/>
        <end position="227"/>
    </location>
    <ligand>
        <name>ATP</name>
        <dbReference type="ChEBI" id="CHEBI:30616"/>
    </ligand>
</feature>
<dbReference type="InterPro" id="IPR004523">
    <property type="entry name" value="Asp-tRNA_synthase_2"/>
</dbReference>
<feature type="binding site" evidence="9">
    <location>
        <position position="174"/>
    </location>
    <ligand>
        <name>L-aspartate</name>
        <dbReference type="ChEBI" id="CHEBI:29991"/>
    </ligand>
</feature>
<organism evidence="11 12">
    <name type="scientific">Candidatus Nomurabacteria bacterium GW2011_GWB1_40_7</name>
    <dbReference type="NCBI Taxonomy" id="1618744"/>
    <lineage>
        <taxon>Bacteria</taxon>
        <taxon>Candidatus Nomuraibacteriota</taxon>
    </lineage>
</organism>
<feature type="region of interest" description="Aspartate" evidence="9">
    <location>
        <begin position="196"/>
        <end position="199"/>
    </location>
</feature>
<keyword evidence="5 9" id="KW-0547">Nucleotide-binding</keyword>
<feature type="binding site" evidence="9">
    <location>
        <begin position="217"/>
        <end position="219"/>
    </location>
    <ligand>
        <name>ATP</name>
        <dbReference type="ChEBI" id="CHEBI:30616"/>
    </ligand>
</feature>
<evidence type="ECO:0000256" key="4">
    <source>
        <dbReference type="ARBA" id="ARBA00022598"/>
    </source>
</evidence>
<dbReference type="SUPFAM" id="SSF50249">
    <property type="entry name" value="Nucleic acid-binding proteins"/>
    <property type="match status" value="1"/>
</dbReference>
<dbReference type="InterPro" id="IPR047089">
    <property type="entry name" value="Asp-tRNA-ligase_1_N"/>
</dbReference>
<dbReference type="HAMAP" id="MF_02075">
    <property type="entry name" value="Asp_tRNA_synth_type2"/>
    <property type="match status" value="1"/>
</dbReference>
<dbReference type="InterPro" id="IPR012340">
    <property type="entry name" value="NA-bd_OB-fold"/>
</dbReference>
<dbReference type="GO" id="GO:0004815">
    <property type="term" value="F:aspartate-tRNA ligase activity"/>
    <property type="evidence" value="ECO:0007669"/>
    <property type="project" value="UniProtKB-UniRule"/>
</dbReference>
<dbReference type="EC" id="6.1.1.12" evidence="9"/>
<dbReference type="GO" id="GO:0006422">
    <property type="term" value="P:aspartyl-tRNA aminoacylation"/>
    <property type="evidence" value="ECO:0007669"/>
    <property type="project" value="UniProtKB-UniRule"/>
</dbReference>
<dbReference type="Gene3D" id="2.40.50.140">
    <property type="entry name" value="Nucleic acid-binding proteins"/>
    <property type="match status" value="1"/>
</dbReference>
<dbReference type="NCBIfam" id="NF003483">
    <property type="entry name" value="PRK05159.1"/>
    <property type="match status" value="1"/>
</dbReference>
<comment type="similarity">
    <text evidence="2 9">Belongs to the class-II aminoacyl-tRNA synthetase family. Type 2 subfamily.</text>
</comment>
<feature type="domain" description="Aminoacyl-transfer RNA synthetases class-II family profile" evidence="10">
    <location>
        <begin position="141"/>
        <end position="434"/>
    </location>
</feature>
<keyword evidence="6 9" id="KW-0067">ATP-binding</keyword>
<evidence type="ECO:0000256" key="5">
    <source>
        <dbReference type="ARBA" id="ARBA00022741"/>
    </source>
</evidence>
<feature type="binding site" evidence="9">
    <location>
        <position position="368"/>
    </location>
    <ligand>
        <name>L-aspartate</name>
        <dbReference type="ChEBI" id="CHEBI:29991"/>
    </ligand>
</feature>
<dbReference type="InterPro" id="IPR006195">
    <property type="entry name" value="aa-tRNA-synth_II"/>
</dbReference>
<dbReference type="InterPro" id="IPR002312">
    <property type="entry name" value="Asp/Asn-tRNA-synth_IIb"/>
</dbReference>
<reference evidence="11 12" key="1">
    <citation type="journal article" date="2015" name="Nature">
        <title>rRNA introns, odd ribosomes, and small enigmatic genomes across a large radiation of phyla.</title>
        <authorList>
            <person name="Brown C.T."/>
            <person name="Hug L.A."/>
            <person name="Thomas B.C."/>
            <person name="Sharon I."/>
            <person name="Castelle C.J."/>
            <person name="Singh A."/>
            <person name="Wilkins M.J."/>
            <person name="Williams K.H."/>
            <person name="Banfield J.F."/>
        </authorList>
    </citation>
    <scope>NUCLEOTIDE SEQUENCE [LARGE SCALE GENOMIC DNA]</scope>
</reference>
<dbReference type="PATRIC" id="fig|1618744.3.peg.7"/>
<dbReference type="GO" id="GO:0003723">
    <property type="term" value="F:RNA binding"/>
    <property type="evidence" value="ECO:0007669"/>
    <property type="project" value="TreeGrafter"/>
</dbReference>
<dbReference type="PANTHER" id="PTHR43450:SF1">
    <property type="entry name" value="ASPARTATE--TRNA LIGASE, CYTOPLASMIC"/>
    <property type="match status" value="1"/>
</dbReference>
<comment type="subcellular location">
    <subcellularLocation>
        <location evidence="1 9">Cytoplasm</location>
    </subcellularLocation>
</comment>
<feature type="binding site" evidence="9">
    <location>
        <begin position="413"/>
        <end position="416"/>
    </location>
    <ligand>
        <name>ATP</name>
        <dbReference type="ChEBI" id="CHEBI:30616"/>
    </ligand>
</feature>
<evidence type="ECO:0000256" key="6">
    <source>
        <dbReference type="ARBA" id="ARBA00022840"/>
    </source>
</evidence>
<evidence type="ECO:0000256" key="3">
    <source>
        <dbReference type="ARBA" id="ARBA00022490"/>
    </source>
</evidence>
<feature type="binding site" evidence="9">
    <location>
        <position position="365"/>
    </location>
    <ligand>
        <name>ATP</name>
        <dbReference type="ChEBI" id="CHEBI:30616"/>
    </ligand>
</feature>
<evidence type="ECO:0000313" key="12">
    <source>
        <dbReference type="Proteomes" id="UP000034452"/>
    </source>
</evidence>
<dbReference type="Pfam" id="PF01336">
    <property type="entry name" value="tRNA_anti-codon"/>
    <property type="match status" value="1"/>
</dbReference>